<evidence type="ECO:0000256" key="3">
    <source>
        <dbReference type="ARBA" id="ARBA00022857"/>
    </source>
</evidence>
<keyword evidence="6" id="KW-0963">Cytoplasm</keyword>
<accession>A0A926FBX2</accession>
<dbReference type="InterPro" id="IPR053790">
    <property type="entry name" value="P5CR-like_CS"/>
</dbReference>
<proteinExistence type="inferred from homology"/>
<comment type="function">
    <text evidence="5 6">Catalyzes the reduction of 1-pyrroline-5-carboxylate (PCA) to L-proline.</text>
</comment>
<keyword evidence="2 6" id="KW-0641">Proline biosynthesis</keyword>
<dbReference type="PANTHER" id="PTHR11645:SF0">
    <property type="entry name" value="PYRROLINE-5-CARBOXYLATE REDUCTASE 3"/>
    <property type="match status" value="1"/>
</dbReference>
<keyword evidence="6 9" id="KW-0028">Amino-acid biosynthesis</keyword>
<comment type="similarity">
    <text evidence="1 6 9">Belongs to the pyrroline-5-carboxylate reductase family.</text>
</comment>
<dbReference type="SUPFAM" id="SSF48179">
    <property type="entry name" value="6-phosphogluconate dehydrogenase C-terminal domain-like"/>
    <property type="match status" value="1"/>
</dbReference>
<evidence type="ECO:0000256" key="2">
    <source>
        <dbReference type="ARBA" id="ARBA00022650"/>
    </source>
</evidence>
<dbReference type="SUPFAM" id="SSF51735">
    <property type="entry name" value="NAD(P)-binding Rossmann-fold domains"/>
    <property type="match status" value="1"/>
</dbReference>
<evidence type="ECO:0000259" key="11">
    <source>
        <dbReference type="Pfam" id="PF14748"/>
    </source>
</evidence>
<comment type="subcellular location">
    <subcellularLocation>
        <location evidence="6">Cytoplasm</location>
    </subcellularLocation>
</comment>
<keyword evidence="13" id="KW-1185">Reference proteome</keyword>
<dbReference type="EC" id="1.5.1.2" evidence="6 7"/>
<name>A0A926FBX2_9FIRM</name>
<dbReference type="InterPro" id="IPR008927">
    <property type="entry name" value="6-PGluconate_DH-like_C_sf"/>
</dbReference>
<dbReference type="HAMAP" id="MF_01925">
    <property type="entry name" value="P5C_reductase"/>
    <property type="match status" value="1"/>
</dbReference>
<keyword evidence="4 6" id="KW-0560">Oxidoreductase</keyword>
<dbReference type="GO" id="GO:0005737">
    <property type="term" value="C:cytoplasm"/>
    <property type="evidence" value="ECO:0007669"/>
    <property type="project" value="UniProtKB-SubCell"/>
</dbReference>
<dbReference type="Proteomes" id="UP000647416">
    <property type="component" value="Unassembled WGS sequence"/>
</dbReference>
<evidence type="ECO:0000256" key="7">
    <source>
        <dbReference type="NCBIfam" id="TIGR00112"/>
    </source>
</evidence>
<evidence type="ECO:0000313" key="12">
    <source>
        <dbReference type="EMBL" id="MBC8595852.1"/>
    </source>
</evidence>
<evidence type="ECO:0000256" key="5">
    <source>
        <dbReference type="ARBA" id="ARBA00058118"/>
    </source>
</evidence>
<feature type="binding site" evidence="8">
    <location>
        <begin position="9"/>
        <end position="14"/>
    </location>
    <ligand>
        <name>NADP(+)</name>
        <dbReference type="ChEBI" id="CHEBI:58349"/>
    </ligand>
</feature>
<dbReference type="GO" id="GO:0004735">
    <property type="term" value="F:pyrroline-5-carboxylate reductase activity"/>
    <property type="evidence" value="ECO:0007669"/>
    <property type="project" value="UniProtKB-UniRule"/>
</dbReference>
<evidence type="ECO:0000256" key="6">
    <source>
        <dbReference type="HAMAP-Rule" id="MF_01925"/>
    </source>
</evidence>
<feature type="domain" description="Pyrroline-5-carboxylate reductase dimerisation" evidence="11">
    <location>
        <begin position="152"/>
        <end position="256"/>
    </location>
</feature>
<dbReference type="Gene3D" id="1.10.3730.10">
    <property type="entry name" value="ProC C-terminal domain-like"/>
    <property type="match status" value="1"/>
</dbReference>
<comment type="pathway">
    <text evidence="6 9">Amino-acid biosynthesis; L-proline biosynthesis; L-proline from L-glutamate 5-semialdehyde: step 1/1.</text>
</comment>
<dbReference type="InterPro" id="IPR036291">
    <property type="entry name" value="NAD(P)-bd_dom_sf"/>
</dbReference>
<gene>
    <name evidence="6 12" type="primary">proC</name>
    <name evidence="12" type="ORF">H8706_03080</name>
</gene>
<evidence type="ECO:0000313" key="13">
    <source>
        <dbReference type="Proteomes" id="UP000647416"/>
    </source>
</evidence>
<dbReference type="GO" id="GO:0055129">
    <property type="term" value="P:L-proline biosynthetic process"/>
    <property type="evidence" value="ECO:0007669"/>
    <property type="project" value="UniProtKB-UniRule"/>
</dbReference>
<feature type="domain" description="Pyrroline-5-carboxylate reductase catalytic N-terminal" evidence="10">
    <location>
        <begin position="6"/>
        <end position="90"/>
    </location>
</feature>
<comment type="catalytic activity">
    <reaction evidence="6">
        <text>L-proline + NAD(+) = (S)-1-pyrroline-5-carboxylate + NADH + 2 H(+)</text>
        <dbReference type="Rhea" id="RHEA:14105"/>
        <dbReference type="ChEBI" id="CHEBI:15378"/>
        <dbReference type="ChEBI" id="CHEBI:17388"/>
        <dbReference type="ChEBI" id="CHEBI:57540"/>
        <dbReference type="ChEBI" id="CHEBI:57945"/>
        <dbReference type="ChEBI" id="CHEBI:60039"/>
        <dbReference type="EC" id="1.5.1.2"/>
    </reaction>
</comment>
<dbReference type="Gene3D" id="3.40.50.720">
    <property type="entry name" value="NAD(P)-binding Rossmann-like Domain"/>
    <property type="match status" value="1"/>
</dbReference>
<evidence type="ECO:0000256" key="1">
    <source>
        <dbReference type="ARBA" id="ARBA00005525"/>
    </source>
</evidence>
<reference evidence="12" key="1">
    <citation type="submission" date="2020-08" db="EMBL/GenBank/DDBJ databases">
        <title>Genome public.</title>
        <authorList>
            <person name="Liu C."/>
            <person name="Sun Q."/>
        </authorList>
    </citation>
    <scope>NUCLEOTIDE SEQUENCE</scope>
    <source>
        <strain evidence="12">NSJ-50</strain>
    </source>
</reference>
<evidence type="ECO:0000256" key="4">
    <source>
        <dbReference type="ARBA" id="ARBA00023002"/>
    </source>
</evidence>
<dbReference type="PROSITE" id="PS00521">
    <property type="entry name" value="P5CR"/>
    <property type="match status" value="1"/>
</dbReference>
<evidence type="ECO:0000256" key="8">
    <source>
        <dbReference type="PIRSR" id="PIRSR000193-1"/>
    </source>
</evidence>
<evidence type="ECO:0000256" key="9">
    <source>
        <dbReference type="RuleBase" id="RU003903"/>
    </source>
</evidence>
<organism evidence="12 13">
    <name type="scientific">Qingrenia yutianensis</name>
    <dbReference type="NCBI Taxonomy" id="2763676"/>
    <lineage>
        <taxon>Bacteria</taxon>
        <taxon>Bacillati</taxon>
        <taxon>Bacillota</taxon>
        <taxon>Clostridia</taxon>
        <taxon>Eubacteriales</taxon>
        <taxon>Oscillospiraceae</taxon>
        <taxon>Qingrenia</taxon>
    </lineage>
</organism>
<comment type="caution">
    <text evidence="12">The sequence shown here is derived from an EMBL/GenBank/DDBJ whole genome shotgun (WGS) entry which is preliminary data.</text>
</comment>
<dbReference type="FunFam" id="1.10.3730.10:FF:000001">
    <property type="entry name" value="Pyrroline-5-carboxylate reductase"/>
    <property type="match status" value="1"/>
</dbReference>
<dbReference type="PIRSF" id="PIRSF000193">
    <property type="entry name" value="Pyrrol-5-carb_rd"/>
    <property type="match status" value="1"/>
</dbReference>
<sequence length="259" mass="27762">MTNKILGFIGTGNMGSAIIGGVIGKTDTVNAYDIKKNENLAVNYKESIADLVNPSGVIVLCVKPNMFETVLAEVKNADYKDKLFISIAAGITKDYIKEKLGDVKLVRVMPNLPLCVGEGMSVVCPDDGLPDSDMEIVKLIFESSGKMCIMSEDYINKAIAVNGSGPAYVFMFIEAMADALVKNGVDRKNSYTLAAQTVLGSAKMMLETGLHPGILKDMVCSPAGTTIDAVIDLEKTGFRHAVMSAVQKCTDKSVEMSKK</sequence>
<dbReference type="InterPro" id="IPR029036">
    <property type="entry name" value="P5CR_dimer"/>
</dbReference>
<dbReference type="RefSeq" id="WP_262431436.1">
    <property type="nucleotide sequence ID" value="NZ_JACRTE010000002.1"/>
</dbReference>
<dbReference type="AlphaFoldDB" id="A0A926FBX2"/>
<dbReference type="NCBIfam" id="TIGR00112">
    <property type="entry name" value="proC"/>
    <property type="match status" value="1"/>
</dbReference>
<dbReference type="PANTHER" id="PTHR11645">
    <property type="entry name" value="PYRROLINE-5-CARBOXYLATE REDUCTASE"/>
    <property type="match status" value="1"/>
</dbReference>
<comment type="catalytic activity">
    <reaction evidence="6 9">
        <text>L-proline + NADP(+) = (S)-1-pyrroline-5-carboxylate + NADPH + 2 H(+)</text>
        <dbReference type="Rhea" id="RHEA:14109"/>
        <dbReference type="ChEBI" id="CHEBI:15378"/>
        <dbReference type="ChEBI" id="CHEBI:17388"/>
        <dbReference type="ChEBI" id="CHEBI:57783"/>
        <dbReference type="ChEBI" id="CHEBI:58349"/>
        <dbReference type="ChEBI" id="CHEBI:60039"/>
        <dbReference type="EC" id="1.5.1.2"/>
    </reaction>
</comment>
<protein>
    <recommendedName>
        <fullName evidence="6 7">Pyrroline-5-carboxylate reductase</fullName>
        <shortName evidence="6">P5C reductase</shortName>
        <shortName evidence="6">P5CR</shortName>
        <ecNumber evidence="6 7">1.5.1.2</ecNumber>
    </recommendedName>
    <alternativeName>
        <fullName evidence="6">PCA reductase</fullName>
    </alternativeName>
</protein>
<evidence type="ECO:0000259" key="10">
    <source>
        <dbReference type="Pfam" id="PF03807"/>
    </source>
</evidence>
<dbReference type="Pfam" id="PF14748">
    <property type="entry name" value="P5CR_dimer"/>
    <property type="match status" value="1"/>
</dbReference>
<dbReference type="InterPro" id="IPR000304">
    <property type="entry name" value="Pyrroline-COOH_reductase"/>
</dbReference>
<dbReference type="EMBL" id="JACRTE010000002">
    <property type="protein sequence ID" value="MBC8595852.1"/>
    <property type="molecule type" value="Genomic_DNA"/>
</dbReference>
<dbReference type="InterPro" id="IPR028939">
    <property type="entry name" value="P5C_Rdtase_cat_N"/>
</dbReference>
<dbReference type="Pfam" id="PF03807">
    <property type="entry name" value="F420_oxidored"/>
    <property type="match status" value="1"/>
</dbReference>
<keyword evidence="3 6" id="KW-0521">NADP</keyword>